<sequence length="150" mass="17021">MTSMVYDFRFPVLVHDLRHIIDSVNILYYSFNGSSGCSVKRTVTSGRCFGLEGSVLEFFFKHHLMDIHPLGVAVGPDQHHADIILLRNSYGSCQNEYGQILVALGYVLIDNPSKSQDVRNSGKCFCFRLAQTMPYGIFHRPVVQRDFPDM</sequence>
<dbReference type="EMBL" id="VSSQ01128189">
    <property type="protein sequence ID" value="MPN57080.1"/>
    <property type="molecule type" value="Genomic_DNA"/>
</dbReference>
<organism evidence="1">
    <name type="scientific">bioreactor metagenome</name>
    <dbReference type="NCBI Taxonomy" id="1076179"/>
    <lineage>
        <taxon>unclassified sequences</taxon>
        <taxon>metagenomes</taxon>
        <taxon>ecological metagenomes</taxon>
    </lineage>
</organism>
<gene>
    <name evidence="1" type="ORF">SDC9_204774</name>
</gene>
<reference evidence="1" key="1">
    <citation type="submission" date="2019-08" db="EMBL/GenBank/DDBJ databases">
        <authorList>
            <person name="Kucharzyk K."/>
            <person name="Murdoch R.W."/>
            <person name="Higgins S."/>
            <person name="Loffler F."/>
        </authorList>
    </citation>
    <scope>NUCLEOTIDE SEQUENCE</scope>
</reference>
<name>A0A645J1N4_9ZZZZ</name>
<protein>
    <submittedName>
        <fullName evidence="1">Uncharacterized protein</fullName>
    </submittedName>
</protein>
<proteinExistence type="predicted"/>
<comment type="caution">
    <text evidence="1">The sequence shown here is derived from an EMBL/GenBank/DDBJ whole genome shotgun (WGS) entry which is preliminary data.</text>
</comment>
<dbReference type="AlphaFoldDB" id="A0A645J1N4"/>
<evidence type="ECO:0000313" key="1">
    <source>
        <dbReference type="EMBL" id="MPN57080.1"/>
    </source>
</evidence>
<accession>A0A645J1N4</accession>